<name>A0A9W4U8X3_9PLEO</name>
<dbReference type="OrthoDB" id="48988at2759"/>
<dbReference type="EMBL" id="CAOQHR010000002">
    <property type="protein sequence ID" value="CAI6315130.1"/>
    <property type="molecule type" value="Genomic_DNA"/>
</dbReference>
<dbReference type="Proteomes" id="UP001152607">
    <property type="component" value="Unassembled WGS sequence"/>
</dbReference>
<dbReference type="InterPro" id="IPR036812">
    <property type="entry name" value="NAD(P)_OxRdtase_dom_sf"/>
</dbReference>
<sequence length="325" mass="35377">MVKTVFGGAGISKQAYYNTPESAAKVLDILLANDITNLDTARLYPGSEVAIGEQPKRTSFTIDTKLEGGFGQPGRLTRETALADAKDSLARVGIEQFDVLYIHAPDTSIAFEETLAGINDAHQAGIFRRFGLSNFTAQQVQQVYDIAKANNYVLPTIYQGNYSPVARHLETLLFPTLKNLGIKFYAYSPLAGGFLTKTAADIDAGAGRFNEKAIGGLYKTLYDHAELRDALVSWNQIAEKEGVSKAELAYRWVAFHSAIADDAENGVIFGASSHAQIEQTAKVLKAGKLSADAVTGIEKIWESVKEVAPVDNFNKFKKSEFVARI</sequence>
<evidence type="ECO:0000256" key="1">
    <source>
        <dbReference type="ARBA" id="ARBA00023002"/>
    </source>
</evidence>
<accession>A0A9W4U8X3</accession>
<reference evidence="3" key="1">
    <citation type="submission" date="2023-01" db="EMBL/GenBank/DDBJ databases">
        <authorList>
            <person name="Van Ghelder C."/>
            <person name="Rancurel C."/>
        </authorList>
    </citation>
    <scope>NUCLEOTIDE SEQUENCE</scope>
    <source>
        <strain evidence="3">CNCM I-4278</strain>
    </source>
</reference>
<dbReference type="Pfam" id="PF00248">
    <property type="entry name" value="Aldo_ket_red"/>
    <property type="match status" value="1"/>
</dbReference>
<keyword evidence="4" id="KW-1185">Reference proteome</keyword>
<dbReference type="GO" id="GO:0016491">
    <property type="term" value="F:oxidoreductase activity"/>
    <property type="evidence" value="ECO:0007669"/>
    <property type="project" value="UniProtKB-KW"/>
</dbReference>
<dbReference type="Gene3D" id="3.20.20.100">
    <property type="entry name" value="NADP-dependent oxidoreductase domain"/>
    <property type="match status" value="1"/>
</dbReference>
<organism evidence="3 4">
    <name type="scientific">Periconia digitata</name>
    <dbReference type="NCBI Taxonomy" id="1303443"/>
    <lineage>
        <taxon>Eukaryota</taxon>
        <taxon>Fungi</taxon>
        <taxon>Dikarya</taxon>
        <taxon>Ascomycota</taxon>
        <taxon>Pezizomycotina</taxon>
        <taxon>Dothideomycetes</taxon>
        <taxon>Pleosporomycetidae</taxon>
        <taxon>Pleosporales</taxon>
        <taxon>Massarineae</taxon>
        <taxon>Periconiaceae</taxon>
        <taxon>Periconia</taxon>
    </lineage>
</organism>
<keyword evidence="1" id="KW-0560">Oxidoreductase</keyword>
<proteinExistence type="predicted"/>
<comment type="caution">
    <text evidence="3">The sequence shown here is derived from an EMBL/GenBank/DDBJ whole genome shotgun (WGS) entry which is preliminary data.</text>
</comment>
<dbReference type="SUPFAM" id="SSF51430">
    <property type="entry name" value="NAD(P)-linked oxidoreductase"/>
    <property type="match status" value="1"/>
</dbReference>
<dbReference type="CDD" id="cd19075">
    <property type="entry name" value="AKR_AKR7A1-5"/>
    <property type="match status" value="1"/>
</dbReference>
<evidence type="ECO:0000259" key="2">
    <source>
        <dbReference type="Pfam" id="PF00248"/>
    </source>
</evidence>
<evidence type="ECO:0000313" key="3">
    <source>
        <dbReference type="EMBL" id="CAI6315130.1"/>
    </source>
</evidence>
<dbReference type="AlphaFoldDB" id="A0A9W4U8X3"/>
<evidence type="ECO:0000313" key="4">
    <source>
        <dbReference type="Proteomes" id="UP001152607"/>
    </source>
</evidence>
<protein>
    <recommendedName>
        <fullName evidence="2">NADP-dependent oxidoreductase domain-containing protein</fullName>
    </recommendedName>
</protein>
<gene>
    <name evidence="3" type="ORF">PDIGIT_LOCUS3371</name>
</gene>
<dbReference type="PANTHER" id="PTHR43364">
    <property type="entry name" value="NADH-SPECIFIC METHYLGLYOXAL REDUCTASE-RELATED"/>
    <property type="match status" value="1"/>
</dbReference>
<feature type="domain" description="NADP-dependent oxidoreductase" evidence="2">
    <location>
        <begin position="5"/>
        <end position="302"/>
    </location>
</feature>
<dbReference type="InterPro" id="IPR023210">
    <property type="entry name" value="NADP_OxRdtase_dom"/>
</dbReference>
<dbReference type="InterPro" id="IPR050523">
    <property type="entry name" value="AKR_Detox_Biosynth"/>
</dbReference>
<dbReference type="PANTHER" id="PTHR43364:SF4">
    <property type="entry name" value="NAD(P)-LINKED OXIDOREDUCTASE SUPERFAMILY PROTEIN"/>
    <property type="match status" value="1"/>
</dbReference>